<gene>
    <name evidence="14" type="primary">msbA</name>
    <name evidence="14" type="ORF">F0U83_01355</name>
</gene>
<dbReference type="GO" id="GO:0034040">
    <property type="term" value="F:ATPase-coupled lipid transmembrane transporter activity"/>
    <property type="evidence" value="ECO:0007669"/>
    <property type="project" value="InterPro"/>
</dbReference>
<dbReference type="EMBL" id="CP043869">
    <property type="protein sequence ID" value="QEQ95456.1"/>
    <property type="molecule type" value="Genomic_DNA"/>
</dbReference>
<feature type="domain" description="ABC transmembrane type-1" evidence="13">
    <location>
        <begin position="59"/>
        <end position="340"/>
    </location>
</feature>
<dbReference type="NCBIfam" id="TIGR02203">
    <property type="entry name" value="MsbA_lipidA"/>
    <property type="match status" value="1"/>
</dbReference>
<feature type="transmembrane region" description="Helical" evidence="11">
    <location>
        <begin position="54"/>
        <end position="76"/>
    </location>
</feature>
<dbReference type="InterPro" id="IPR027417">
    <property type="entry name" value="P-loop_NTPase"/>
</dbReference>
<dbReference type="AlphaFoldDB" id="A0A5P1R846"/>
<dbReference type="Gene3D" id="1.20.1560.10">
    <property type="entry name" value="ABC transporter type 1, transmembrane domain"/>
    <property type="match status" value="1"/>
</dbReference>
<dbReference type="CDD" id="cd18552">
    <property type="entry name" value="ABC_6TM_MsbA_like"/>
    <property type="match status" value="1"/>
</dbReference>
<dbReference type="InterPro" id="IPR036640">
    <property type="entry name" value="ABC1_TM_sf"/>
</dbReference>
<evidence type="ECO:0000256" key="7">
    <source>
        <dbReference type="ARBA" id="ARBA00022967"/>
    </source>
</evidence>
<evidence type="ECO:0000259" key="13">
    <source>
        <dbReference type="PROSITE" id="PS50929"/>
    </source>
</evidence>
<name>A0A5P1R846_9GAMM</name>
<dbReference type="InterPro" id="IPR003439">
    <property type="entry name" value="ABC_transporter-like_ATP-bd"/>
</dbReference>
<keyword evidence="8 11" id="KW-1133">Transmembrane helix</keyword>
<dbReference type="KEGG" id="ncu:F0U83_01355"/>
<dbReference type="GO" id="GO:0005886">
    <property type="term" value="C:plasma membrane"/>
    <property type="evidence" value="ECO:0007669"/>
    <property type="project" value="UniProtKB-SubCell"/>
</dbReference>
<dbReference type="SUPFAM" id="SSF90123">
    <property type="entry name" value="ABC transporter transmembrane region"/>
    <property type="match status" value="1"/>
</dbReference>
<accession>A0A5P1R846</accession>
<dbReference type="SMART" id="SM00382">
    <property type="entry name" value="AAA"/>
    <property type="match status" value="1"/>
</dbReference>
<evidence type="ECO:0000313" key="15">
    <source>
        <dbReference type="Proteomes" id="UP000324760"/>
    </source>
</evidence>
<dbReference type="InterPro" id="IPR011527">
    <property type="entry name" value="ABC1_TM_dom"/>
</dbReference>
<dbReference type="PANTHER" id="PTHR43394">
    <property type="entry name" value="ATP-DEPENDENT PERMEASE MDL1, MITOCHONDRIAL"/>
    <property type="match status" value="1"/>
</dbReference>
<organism evidence="14 15">
    <name type="scientific">Neptunomonas concharum</name>
    <dbReference type="NCBI Taxonomy" id="1031538"/>
    <lineage>
        <taxon>Bacteria</taxon>
        <taxon>Pseudomonadati</taxon>
        <taxon>Pseudomonadota</taxon>
        <taxon>Gammaproteobacteria</taxon>
        <taxon>Oceanospirillales</taxon>
        <taxon>Oceanospirillaceae</taxon>
        <taxon>Neptunomonas</taxon>
    </lineage>
</organism>
<evidence type="ECO:0000313" key="14">
    <source>
        <dbReference type="EMBL" id="QEQ95456.1"/>
    </source>
</evidence>
<dbReference type="RefSeq" id="WP_138986161.1">
    <property type="nucleotide sequence ID" value="NZ_CP043869.1"/>
</dbReference>
<dbReference type="GO" id="GO:0005524">
    <property type="term" value="F:ATP binding"/>
    <property type="evidence" value="ECO:0007669"/>
    <property type="project" value="UniProtKB-KW"/>
</dbReference>
<evidence type="ECO:0000256" key="5">
    <source>
        <dbReference type="ARBA" id="ARBA00022741"/>
    </source>
</evidence>
<dbReference type="GO" id="GO:0016887">
    <property type="term" value="F:ATP hydrolysis activity"/>
    <property type="evidence" value="ECO:0007669"/>
    <property type="project" value="InterPro"/>
</dbReference>
<evidence type="ECO:0000256" key="6">
    <source>
        <dbReference type="ARBA" id="ARBA00022840"/>
    </source>
</evidence>
<feature type="transmembrane region" description="Helical" evidence="11">
    <location>
        <begin position="274"/>
        <end position="299"/>
    </location>
</feature>
<dbReference type="FunFam" id="3.40.50.300:FF:000140">
    <property type="entry name" value="Lipid A export ATP-binding/permease protein MsbA"/>
    <property type="match status" value="1"/>
</dbReference>
<evidence type="ECO:0000256" key="8">
    <source>
        <dbReference type="ARBA" id="ARBA00022989"/>
    </source>
</evidence>
<dbReference type="OrthoDB" id="9806127at2"/>
<keyword evidence="2" id="KW-0813">Transport</keyword>
<evidence type="ECO:0000259" key="12">
    <source>
        <dbReference type="PROSITE" id="PS50893"/>
    </source>
</evidence>
<keyword evidence="9" id="KW-0445">Lipid transport</keyword>
<keyword evidence="4 11" id="KW-0812">Transmembrane</keyword>
<keyword evidence="10 11" id="KW-0472">Membrane</keyword>
<proteinExistence type="predicted"/>
<dbReference type="InterPro" id="IPR017871">
    <property type="entry name" value="ABC_transporter-like_CS"/>
</dbReference>
<evidence type="ECO:0000256" key="2">
    <source>
        <dbReference type="ARBA" id="ARBA00022448"/>
    </source>
</evidence>
<evidence type="ECO:0000256" key="9">
    <source>
        <dbReference type="ARBA" id="ARBA00023055"/>
    </source>
</evidence>
<dbReference type="InterPro" id="IPR003593">
    <property type="entry name" value="AAA+_ATPase"/>
</dbReference>
<dbReference type="Proteomes" id="UP000324760">
    <property type="component" value="Chromosome"/>
</dbReference>
<dbReference type="Pfam" id="PF00005">
    <property type="entry name" value="ABC_tran"/>
    <property type="match status" value="1"/>
</dbReference>
<dbReference type="Gene3D" id="3.40.50.300">
    <property type="entry name" value="P-loop containing nucleotide triphosphate hydrolases"/>
    <property type="match status" value="1"/>
</dbReference>
<dbReference type="Pfam" id="PF00664">
    <property type="entry name" value="ABC_membrane"/>
    <property type="match status" value="1"/>
</dbReference>
<dbReference type="GO" id="GO:0015421">
    <property type="term" value="F:ABC-type oligopeptide transporter activity"/>
    <property type="evidence" value="ECO:0007669"/>
    <property type="project" value="TreeGrafter"/>
</dbReference>
<keyword evidence="15" id="KW-1185">Reference proteome</keyword>
<dbReference type="PROSITE" id="PS00211">
    <property type="entry name" value="ABC_TRANSPORTER_1"/>
    <property type="match status" value="1"/>
</dbReference>
<evidence type="ECO:0000256" key="10">
    <source>
        <dbReference type="ARBA" id="ARBA00023136"/>
    </source>
</evidence>
<dbReference type="SUPFAM" id="SSF52540">
    <property type="entry name" value="P-loop containing nucleoside triphosphate hydrolases"/>
    <property type="match status" value="1"/>
</dbReference>
<evidence type="ECO:0000256" key="11">
    <source>
        <dbReference type="SAM" id="Phobius"/>
    </source>
</evidence>
<dbReference type="PROSITE" id="PS50893">
    <property type="entry name" value="ABC_TRANSPORTER_2"/>
    <property type="match status" value="1"/>
</dbReference>
<dbReference type="PANTHER" id="PTHR43394:SF1">
    <property type="entry name" value="ATP-BINDING CASSETTE SUB-FAMILY B MEMBER 10, MITOCHONDRIAL"/>
    <property type="match status" value="1"/>
</dbReference>
<evidence type="ECO:0000256" key="3">
    <source>
        <dbReference type="ARBA" id="ARBA00022475"/>
    </source>
</evidence>
<evidence type="ECO:0000256" key="4">
    <source>
        <dbReference type="ARBA" id="ARBA00022692"/>
    </source>
</evidence>
<feature type="domain" description="ABC transporter" evidence="12">
    <location>
        <begin position="372"/>
        <end position="608"/>
    </location>
</feature>
<feature type="transmembrane region" description="Helical" evidence="11">
    <location>
        <begin position="96"/>
        <end position="119"/>
    </location>
</feature>
<reference evidence="14 15" key="1">
    <citation type="journal article" date="2019" name="Biochem. Eng. J.">
        <title>Metabolic engineering of the marine bacteria Neptunomonas concharum for the production of acetoin and meso-2,3-butanediol from acetate.</title>
        <authorList>
            <person name="Li W."/>
            <person name="Pu N."/>
            <person name="Liu C.-X."/>
            <person name="Yuan Q.-P."/>
            <person name="Li Z.-J."/>
        </authorList>
    </citation>
    <scope>NUCLEOTIDE SEQUENCE [LARGE SCALE GENOMIC DNA]</scope>
    <source>
        <strain evidence="14 15">JCM17730</strain>
    </source>
</reference>
<keyword evidence="3" id="KW-1003">Cell membrane</keyword>
<protein>
    <submittedName>
        <fullName evidence="14">Lipid A export permease/ATP-binding protein MsbA</fullName>
    </submittedName>
</protein>
<comment type="subcellular location">
    <subcellularLocation>
        <location evidence="1">Cell membrane</location>
        <topology evidence="1">Multi-pass membrane protein</topology>
    </subcellularLocation>
</comment>
<evidence type="ECO:0000256" key="1">
    <source>
        <dbReference type="ARBA" id="ARBA00004651"/>
    </source>
</evidence>
<keyword evidence="6 14" id="KW-0067">ATP-binding</keyword>
<keyword evidence="7" id="KW-1278">Translocase</keyword>
<dbReference type="InterPro" id="IPR011917">
    <property type="entry name" value="ABC_transpr_lipidA"/>
</dbReference>
<dbReference type="InterPro" id="IPR039421">
    <property type="entry name" value="Type_1_exporter"/>
</dbReference>
<dbReference type="PROSITE" id="PS50929">
    <property type="entry name" value="ABC_TM1F"/>
    <property type="match status" value="1"/>
</dbReference>
<feature type="transmembrane region" description="Helical" evidence="11">
    <location>
        <begin position="175"/>
        <end position="192"/>
    </location>
</feature>
<feature type="transmembrane region" description="Helical" evidence="11">
    <location>
        <begin position="198"/>
        <end position="216"/>
    </location>
</feature>
<sequence length="616" mass="67523">MSLCLLQQIVNKAGYNALSHAESREVAPLDTQTDQEPPKSWAVYKRLLSYAKPYWPVFLVAFIGYALYGASQAMSAKWLESVVDSVQQGRLDERTWLALAVLGIFLLRGIGTFLGNYCISYVARFVVHGLRTDLFDRMLLLPANFYNQHSSGEMLSKLTFNVEQVTGAVTDAVKVLIREGLTVIGLFGYLFYLNWKLTLIFITAAPFIGIVVSIASKRMRKLGRRIQKSVGDITSSASESIKGYQVVRIYGGSEFEQKRFHDASELNRRQFMKLVVAESINTPIVQLLVAMALAALMYLAMAPSVMGSMSTGEFVAFITAAGMITKPLRMLTEVNVMIQKGISAAEAVFAIMDCEGEKDKGQKKVSRVRGELSFRSVSYTYPGTEEPVLSDLTLTLAAGETVALVGKSGSGKSTIASIIPRFNDGWVGKVLLDGRSIEDYQLASLRAQIALVSQNVVLFNGTIAENIAYGTMASASEAQIRAAAQAAHVMEFVQRLPEGLQTRVGESGVLLSGGQRQRIAIARAILKDAPILIMDEATSALDTESERHIQSALEEVMKNRTTLVIAHRLSTIESADKIVVMDQGRIVEMGSHQELMAKQGAYAQLHRLQFSESNDA</sequence>
<keyword evidence="5" id="KW-0547">Nucleotide-binding</keyword>